<keyword evidence="2" id="KW-1185">Reference proteome</keyword>
<evidence type="ECO:0000313" key="1">
    <source>
        <dbReference type="EMBL" id="KAH1172327.1"/>
    </source>
</evidence>
<name>A0A9D3X298_9SAUR</name>
<protein>
    <submittedName>
        <fullName evidence="1">Uncharacterized protein</fullName>
    </submittedName>
</protein>
<comment type="caution">
    <text evidence="1">The sequence shown here is derived from an EMBL/GenBank/DDBJ whole genome shotgun (WGS) entry which is preliminary data.</text>
</comment>
<proteinExistence type="predicted"/>
<accession>A0A9D3X298</accession>
<reference evidence="1" key="1">
    <citation type="submission" date="2021-09" db="EMBL/GenBank/DDBJ databases">
        <title>The genome of Mauremys mutica provides insights into the evolution of semi-aquatic lifestyle.</title>
        <authorList>
            <person name="Gong S."/>
            <person name="Gao Y."/>
        </authorList>
    </citation>
    <scope>NUCLEOTIDE SEQUENCE</scope>
    <source>
        <strain evidence="1">MM-2020</strain>
        <tissue evidence="1">Muscle</tissue>
    </source>
</reference>
<gene>
    <name evidence="1" type="ORF">KIL84_007945</name>
</gene>
<sequence length="101" mass="11211">MGWKPVQFHSWRAVCNSWPPQAILWLQNLDIAPGCLHARGRSIKPTLLSALWPSNFPSSGGQEHADSQDKDKAGNLKFQVQLTGQVSQTCIFLQTSPELLV</sequence>
<dbReference type="Proteomes" id="UP000827986">
    <property type="component" value="Unassembled WGS sequence"/>
</dbReference>
<dbReference type="EMBL" id="JAHDVG010000483">
    <property type="protein sequence ID" value="KAH1172327.1"/>
    <property type="molecule type" value="Genomic_DNA"/>
</dbReference>
<organism evidence="1 2">
    <name type="scientific">Mauremys mutica</name>
    <name type="common">yellowpond turtle</name>
    <dbReference type="NCBI Taxonomy" id="74926"/>
    <lineage>
        <taxon>Eukaryota</taxon>
        <taxon>Metazoa</taxon>
        <taxon>Chordata</taxon>
        <taxon>Craniata</taxon>
        <taxon>Vertebrata</taxon>
        <taxon>Euteleostomi</taxon>
        <taxon>Archelosauria</taxon>
        <taxon>Testudinata</taxon>
        <taxon>Testudines</taxon>
        <taxon>Cryptodira</taxon>
        <taxon>Durocryptodira</taxon>
        <taxon>Testudinoidea</taxon>
        <taxon>Geoemydidae</taxon>
        <taxon>Geoemydinae</taxon>
        <taxon>Mauremys</taxon>
    </lineage>
</organism>
<dbReference type="AlphaFoldDB" id="A0A9D3X298"/>
<evidence type="ECO:0000313" key="2">
    <source>
        <dbReference type="Proteomes" id="UP000827986"/>
    </source>
</evidence>